<feature type="transmembrane region" description="Helical" evidence="1">
    <location>
        <begin position="101"/>
        <end position="121"/>
    </location>
</feature>
<comment type="caution">
    <text evidence="3">The sequence shown here is derived from an EMBL/GenBank/DDBJ whole genome shotgun (WGS) entry which is preliminary data.</text>
</comment>
<reference evidence="3 4" key="1">
    <citation type="submission" date="2017-09" db="EMBL/GenBank/DDBJ databases">
        <title>Whole genomes of Flavobacteriaceae.</title>
        <authorList>
            <person name="Stine C."/>
            <person name="Li C."/>
            <person name="Tadesse D."/>
        </authorList>
    </citation>
    <scope>NUCLEOTIDE SEQUENCE [LARGE SCALE GENOMIC DNA]</scope>
    <source>
        <strain evidence="3 4">ATCC 35036</strain>
    </source>
</reference>
<evidence type="ECO:0000313" key="4">
    <source>
        <dbReference type="Proteomes" id="UP000220828"/>
    </source>
</evidence>
<protein>
    <recommendedName>
        <fullName evidence="2">DUF1648 domain-containing protein</fullName>
    </recommendedName>
</protein>
<name>A0A2H3KAL1_9FLAO</name>
<dbReference type="EMBL" id="PCMW01000095">
    <property type="protein sequence ID" value="PDS22414.1"/>
    <property type="molecule type" value="Genomic_DNA"/>
</dbReference>
<accession>A0A2H3KAL1</accession>
<dbReference type="AlphaFoldDB" id="A0A2H3KAL1"/>
<evidence type="ECO:0000256" key="1">
    <source>
        <dbReference type="SAM" id="Phobius"/>
    </source>
</evidence>
<sequence>MKNQIKITSKLNPTEQMIEVLGFILLLAYCSTIYISYHKLPARIPIHYNIKGEIDHYGSKNTIFILPFIAILLYILPLILNKKNKDKDLDTFENDVNIDKLVRFVKIIIIIIFFSIDYFTIESALGKSQGLGKWFLMIIYGILLIPIVYFGYKSYLKFK</sequence>
<gene>
    <name evidence="3" type="ORF">B0A77_13565</name>
</gene>
<keyword evidence="1" id="KW-1133">Transmembrane helix</keyword>
<organism evidence="3 4">
    <name type="scientific">Flavobacterium branchiophilum</name>
    <dbReference type="NCBI Taxonomy" id="55197"/>
    <lineage>
        <taxon>Bacteria</taxon>
        <taxon>Pseudomonadati</taxon>
        <taxon>Bacteroidota</taxon>
        <taxon>Flavobacteriia</taxon>
        <taxon>Flavobacteriales</taxon>
        <taxon>Flavobacteriaceae</taxon>
        <taxon>Flavobacterium</taxon>
    </lineage>
</organism>
<keyword evidence="1" id="KW-0812">Transmembrane</keyword>
<feature type="transmembrane region" description="Helical" evidence="1">
    <location>
        <begin position="62"/>
        <end position="80"/>
    </location>
</feature>
<dbReference type="Proteomes" id="UP000220828">
    <property type="component" value="Unassembled WGS sequence"/>
</dbReference>
<feature type="transmembrane region" description="Helical" evidence="1">
    <location>
        <begin position="133"/>
        <end position="152"/>
    </location>
</feature>
<keyword evidence="1" id="KW-0472">Membrane</keyword>
<proteinExistence type="predicted"/>
<dbReference type="InterPro" id="IPR012867">
    <property type="entry name" value="DUF1648"/>
</dbReference>
<dbReference type="Pfam" id="PF07853">
    <property type="entry name" value="DUF1648"/>
    <property type="match status" value="1"/>
</dbReference>
<evidence type="ECO:0000259" key="2">
    <source>
        <dbReference type="Pfam" id="PF07853"/>
    </source>
</evidence>
<feature type="transmembrane region" description="Helical" evidence="1">
    <location>
        <begin position="20"/>
        <end position="37"/>
    </location>
</feature>
<feature type="domain" description="DUF1648" evidence="2">
    <location>
        <begin position="24"/>
        <end position="70"/>
    </location>
</feature>
<evidence type="ECO:0000313" key="3">
    <source>
        <dbReference type="EMBL" id="PDS22414.1"/>
    </source>
</evidence>